<accession>A0ABU0D0G7</accession>
<comment type="caution">
    <text evidence="2">The sequence shown here is derived from an EMBL/GenBank/DDBJ whole genome shotgun (WGS) entry which is preliminary data.</text>
</comment>
<dbReference type="Proteomes" id="UP001232343">
    <property type="component" value="Unassembled WGS sequence"/>
</dbReference>
<evidence type="ECO:0000313" key="2">
    <source>
        <dbReference type="EMBL" id="MDQ0341890.1"/>
    </source>
</evidence>
<evidence type="ECO:0000259" key="1">
    <source>
        <dbReference type="Pfam" id="PF08878"/>
    </source>
</evidence>
<proteinExistence type="predicted"/>
<evidence type="ECO:0000313" key="3">
    <source>
        <dbReference type="Proteomes" id="UP001232343"/>
    </source>
</evidence>
<sequence>MTVFGSENVIINNISEAKLSTYFVGFDLDDNNDSVYRLNELVDILIDVIPEFAFGFHEGTSTPNTSMVTKIGEAAKAIYKIKGFVDTGDIYLNGGCIDDDIEDKYLKRGEFGELTIPFLSKIYLKDSLGHTVHGFDAVHIEPNLINNLNVISKVRNSKKKVNSKKLRNFIFKT</sequence>
<organism evidence="2 3">
    <name type="scientific">Lederbergia wuyishanensis</name>
    <dbReference type="NCBI Taxonomy" id="1347903"/>
    <lineage>
        <taxon>Bacteria</taxon>
        <taxon>Bacillati</taxon>
        <taxon>Bacillota</taxon>
        <taxon>Bacilli</taxon>
        <taxon>Bacillales</taxon>
        <taxon>Bacillaceae</taxon>
        <taxon>Lederbergia</taxon>
    </lineage>
</organism>
<dbReference type="RefSeq" id="WP_244680101.1">
    <property type="nucleotide sequence ID" value="NZ_JALIRM010000001.1"/>
</dbReference>
<gene>
    <name evidence="2" type="ORF">J2S14_000683</name>
</gene>
<dbReference type="Pfam" id="PF08878">
    <property type="entry name" value="HamA"/>
    <property type="match status" value="1"/>
</dbReference>
<dbReference type="EMBL" id="JAUSUO010000001">
    <property type="protein sequence ID" value="MDQ0341890.1"/>
    <property type="molecule type" value="Genomic_DNA"/>
</dbReference>
<reference evidence="2 3" key="1">
    <citation type="submission" date="2023-07" db="EMBL/GenBank/DDBJ databases">
        <title>Genomic Encyclopedia of Type Strains, Phase IV (KMG-IV): sequencing the most valuable type-strain genomes for metagenomic binning, comparative biology and taxonomic classification.</title>
        <authorList>
            <person name="Goeker M."/>
        </authorList>
    </citation>
    <scope>NUCLEOTIDE SEQUENCE [LARGE SCALE GENOMIC DNA]</scope>
    <source>
        <strain evidence="2 3">DSM 27848</strain>
    </source>
</reference>
<feature type="domain" description="Anti-bacteriophage protein A/HamA C-terminal" evidence="1">
    <location>
        <begin position="12"/>
        <end position="143"/>
    </location>
</feature>
<dbReference type="InterPro" id="IPR014976">
    <property type="entry name" value="AbpA_HamA_C"/>
</dbReference>
<name>A0ABU0D0G7_9BACI</name>
<protein>
    <recommendedName>
        <fullName evidence="1">Anti-bacteriophage protein A/HamA C-terminal domain-containing protein</fullName>
    </recommendedName>
</protein>
<keyword evidence="3" id="KW-1185">Reference proteome</keyword>